<dbReference type="PROSITE" id="PS50931">
    <property type="entry name" value="HTH_LYSR"/>
    <property type="match status" value="1"/>
</dbReference>
<dbReference type="PANTHER" id="PTHR30419:SF8">
    <property type="entry name" value="NITROGEN ASSIMILATION TRANSCRIPTIONAL ACTIVATOR-RELATED"/>
    <property type="match status" value="1"/>
</dbReference>
<dbReference type="InterPro" id="IPR036388">
    <property type="entry name" value="WH-like_DNA-bd_sf"/>
</dbReference>
<comment type="similarity">
    <text evidence="1">Belongs to the LysR transcriptional regulatory family.</text>
</comment>
<keyword evidence="3 6" id="KW-0238">DNA-binding</keyword>
<evidence type="ECO:0000259" key="5">
    <source>
        <dbReference type="PROSITE" id="PS50931"/>
    </source>
</evidence>
<dbReference type="RefSeq" id="WP_209873393.1">
    <property type="nucleotide sequence ID" value="NZ_JAGGLV010000007.1"/>
</dbReference>
<dbReference type="Proteomes" id="UP000773462">
    <property type="component" value="Unassembled WGS sequence"/>
</dbReference>
<dbReference type="InterPro" id="IPR000847">
    <property type="entry name" value="LysR_HTH_N"/>
</dbReference>
<evidence type="ECO:0000256" key="2">
    <source>
        <dbReference type="ARBA" id="ARBA00023015"/>
    </source>
</evidence>
<dbReference type="Pfam" id="PF00126">
    <property type="entry name" value="HTH_1"/>
    <property type="match status" value="1"/>
</dbReference>
<keyword evidence="2" id="KW-0805">Transcription regulation</keyword>
<dbReference type="InterPro" id="IPR005119">
    <property type="entry name" value="LysR_subst-bd"/>
</dbReference>
<dbReference type="Gene3D" id="3.40.190.290">
    <property type="match status" value="1"/>
</dbReference>
<dbReference type="PRINTS" id="PR00039">
    <property type="entry name" value="HTHLYSR"/>
</dbReference>
<dbReference type="InterPro" id="IPR036390">
    <property type="entry name" value="WH_DNA-bd_sf"/>
</dbReference>
<dbReference type="SUPFAM" id="SSF46785">
    <property type="entry name" value="Winged helix' DNA-binding domain"/>
    <property type="match status" value="1"/>
</dbReference>
<dbReference type="EMBL" id="JAGGLV010000007">
    <property type="protein sequence ID" value="MBP2112475.1"/>
    <property type="molecule type" value="Genomic_DNA"/>
</dbReference>
<keyword evidence="4" id="KW-0804">Transcription</keyword>
<protein>
    <submittedName>
        <fullName evidence="6">DNA-binding transcriptional LysR family regulator</fullName>
    </submittedName>
</protein>
<dbReference type="PANTHER" id="PTHR30419">
    <property type="entry name" value="HTH-TYPE TRANSCRIPTIONAL REGULATOR YBHD"/>
    <property type="match status" value="1"/>
</dbReference>
<dbReference type="Pfam" id="PF03466">
    <property type="entry name" value="LysR_substrate"/>
    <property type="match status" value="1"/>
</dbReference>
<reference evidence="6 7" key="1">
    <citation type="submission" date="2021-03" db="EMBL/GenBank/DDBJ databases">
        <title>Genomic Encyclopedia of Type Strains, Phase IV (KMG-IV): sequencing the most valuable type-strain genomes for metagenomic binning, comparative biology and taxonomic classification.</title>
        <authorList>
            <person name="Goeker M."/>
        </authorList>
    </citation>
    <scope>NUCLEOTIDE SEQUENCE [LARGE SCALE GENOMIC DNA]</scope>
    <source>
        <strain evidence="6 7">DSM 101953</strain>
    </source>
</reference>
<dbReference type="Gene3D" id="1.10.10.10">
    <property type="entry name" value="Winged helix-like DNA-binding domain superfamily/Winged helix DNA-binding domain"/>
    <property type="match status" value="1"/>
</dbReference>
<dbReference type="CDD" id="cd05466">
    <property type="entry name" value="PBP2_LTTR_substrate"/>
    <property type="match status" value="1"/>
</dbReference>
<evidence type="ECO:0000256" key="3">
    <source>
        <dbReference type="ARBA" id="ARBA00023125"/>
    </source>
</evidence>
<dbReference type="GO" id="GO:0003677">
    <property type="term" value="F:DNA binding"/>
    <property type="evidence" value="ECO:0007669"/>
    <property type="project" value="UniProtKB-KW"/>
</dbReference>
<keyword evidence="7" id="KW-1185">Reference proteome</keyword>
<evidence type="ECO:0000256" key="4">
    <source>
        <dbReference type="ARBA" id="ARBA00023163"/>
    </source>
</evidence>
<dbReference type="SUPFAM" id="SSF53850">
    <property type="entry name" value="Periplasmic binding protein-like II"/>
    <property type="match status" value="1"/>
</dbReference>
<name>A0ABS4NQY4_9BACL</name>
<dbReference type="InterPro" id="IPR050950">
    <property type="entry name" value="HTH-type_LysR_regulators"/>
</dbReference>
<gene>
    <name evidence="6" type="ORF">J2Z70_002629</name>
</gene>
<comment type="caution">
    <text evidence="6">The sequence shown here is derived from an EMBL/GenBank/DDBJ whole genome shotgun (WGS) entry which is preliminary data.</text>
</comment>
<organism evidence="6 7">
    <name type="scientific">Paenibacillus silagei</name>
    <dbReference type="NCBI Taxonomy" id="1670801"/>
    <lineage>
        <taxon>Bacteria</taxon>
        <taxon>Bacillati</taxon>
        <taxon>Bacillota</taxon>
        <taxon>Bacilli</taxon>
        <taxon>Bacillales</taxon>
        <taxon>Paenibacillaceae</taxon>
        <taxon>Paenibacillus</taxon>
    </lineage>
</organism>
<proteinExistence type="inferred from homology"/>
<evidence type="ECO:0000313" key="6">
    <source>
        <dbReference type="EMBL" id="MBP2112475.1"/>
    </source>
</evidence>
<sequence>MTIAQLQYFLTIRKYLSFSSAADELCITQSAISKQIKSLEGELNTLLFDRRTRTISLTPAGEEFVVYAEKILANYNEMMSNMKKHELLETGHISIATIPVMSQYGMTSIIAGFTGMYPHIKLHLIEKENDIIVSMLRNDEVDVAFMRTNYIPEGIAEVHPLVDDFLVLVVSKDHPLADQASVELARVQTDKFILLNSVSGIYTTCVEECRKAGFTPEVLFTNSRIETIMELVAENLGVTLLMNQVARYVDHPKLSIVPLAHPVLSSFAMVNPKNKQNTESVTAFMDYVIQSSS</sequence>
<feature type="domain" description="HTH lysR-type" evidence="5">
    <location>
        <begin position="1"/>
        <end position="58"/>
    </location>
</feature>
<accession>A0ABS4NQY4</accession>
<evidence type="ECO:0000256" key="1">
    <source>
        <dbReference type="ARBA" id="ARBA00009437"/>
    </source>
</evidence>
<evidence type="ECO:0000313" key="7">
    <source>
        <dbReference type="Proteomes" id="UP000773462"/>
    </source>
</evidence>